<accession>A0A6S7LLZ0</accession>
<dbReference type="EMBL" id="CACRXK020024285">
    <property type="protein sequence ID" value="CAB4038502.1"/>
    <property type="molecule type" value="Genomic_DNA"/>
</dbReference>
<protein>
    <recommendedName>
        <fullName evidence="1">QRICH1-like domain-containing protein</fullName>
    </recommendedName>
</protein>
<feature type="non-terminal residue" evidence="2">
    <location>
        <position position="152"/>
    </location>
</feature>
<evidence type="ECO:0000259" key="1">
    <source>
        <dbReference type="Pfam" id="PF25561"/>
    </source>
</evidence>
<proteinExistence type="predicted"/>
<dbReference type="OrthoDB" id="5964854at2759"/>
<evidence type="ECO:0000313" key="2">
    <source>
        <dbReference type="EMBL" id="CAB4038502.1"/>
    </source>
</evidence>
<keyword evidence="3" id="KW-1185">Reference proteome</keyword>
<feature type="domain" description="QRICH1-like" evidence="1">
    <location>
        <begin position="32"/>
        <end position="141"/>
    </location>
</feature>
<name>A0A6S7LLZ0_PARCT</name>
<comment type="caution">
    <text evidence="2">The sequence shown here is derived from an EMBL/GenBank/DDBJ whole genome shotgun (WGS) entry which is preliminary data.</text>
</comment>
<organism evidence="2 3">
    <name type="scientific">Paramuricea clavata</name>
    <name type="common">Red gorgonian</name>
    <name type="synonym">Violescent sea-whip</name>
    <dbReference type="NCBI Taxonomy" id="317549"/>
    <lineage>
        <taxon>Eukaryota</taxon>
        <taxon>Metazoa</taxon>
        <taxon>Cnidaria</taxon>
        <taxon>Anthozoa</taxon>
        <taxon>Octocorallia</taxon>
        <taxon>Malacalcyonacea</taxon>
        <taxon>Plexauridae</taxon>
        <taxon>Paramuricea</taxon>
    </lineage>
</organism>
<reference evidence="2" key="1">
    <citation type="submission" date="2020-04" db="EMBL/GenBank/DDBJ databases">
        <authorList>
            <person name="Alioto T."/>
            <person name="Alioto T."/>
            <person name="Gomez Garrido J."/>
        </authorList>
    </citation>
    <scope>NUCLEOTIDE SEQUENCE</scope>
    <source>
        <strain evidence="2">A484AB</strain>
    </source>
</reference>
<sequence length="152" mass="17401">MEGVSRYITPLTAEEERLLVASTIPKNTGYNIKRAVNVFEPWQSCREDKTVRNVPSSSVNLQICQVGDLTTPLHCMNTETLNLWLSRIVEEVCNAKGERYPARRLYVIICSLKRYLSDKSGLDPLFKDDKRFTLFRKVFDGEVRDAAKKGVE</sequence>
<dbReference type="Proteomes" id="UP001152795">
    <property type="component" value="Unassembled WGS sequence"/>
</dbReference>
<dbReference type="Pfam" id="PF25561">
    <property type="entry name" value="QRICH1"/>
    <property type="match status" value="1"/>
</dbReference>
<dbReference type="InterPro" id="IPR057926">
    <property type="entry name" value="QRICH1_dom"/>
</dbReference>
<gene>
    <name evidence="2" type="ORF">PACLA_8A037477</name>
</gene>
<dbReference type="AlphaFoldDB" id="A0A6S7LLZ0"/>
<evidence type="ECO:0000313" key="3">
    <source>
        <dbReference type="Proteomes" id="UP001152795"/>
    </source>
</evidence>